<comment type="caution">
    <text evidence="1">The sequence shown here is derived from an EMBL/GenBank/DDBJ whole genome shotgun (WGS) entry which is preliminary data.</text>
</comment>
<organism evidence="1 2">
    <name type="scientific">Actinidia rufa</name>
    <dbReference type="NCBI Taxonomy" id="165716"/>
    <lineage>
        <taxon>Eukaryota</taxon>
        <taxon>Viridiplantae</taxon>
        <taxon>Streptophyta</taxon>
        <taxon>Embryophyta</taxon>
        <taxon>Tracheophyta</taxon>
        <taxon>Spermatophyta</taxon>
        <taxon>Magnoliopsida</taxon>
        <taxon>eudicotyledons</taxon>
        <taxon>Gunneridae</taxon>
        <taxon>Pentapetalae</taxon>
        <taxon>asterids</taxon>
        <taxon>Ericales</taxon>
        <taxon>Actinidiaceae</taxon>
        <taxon>Actinidia</taxon>
    </lineage>
</organism>
<gene>
    <name evidence="1" type="ORF">Acr_19g0006180</name>
</gene>
<sequence>MRGHGSQSSPKARADKNAQSYWMLVLRFICRWCPSSRILGRFVEVVVIFLAVAGVEAADTLDGSWKRLMHFSGICFDVAYSIQAFAVKLCRCLSARLGPPDNPYPNLQSSGW</sequence>
<reference evidence="1 2" key="1">
    <citation type="submission" date="2019-07" db="EMBL/GenBank/DDBJ databases">
        <title>De Novo Assembly of kiwifruit Actinidia rufa.</title>
        <authorList>
            <person name="Sugita-Konishi S."/>
            <person name="Sato K."/>
            <person name="Mori E."/>
            <person name="Abe Y."/>
            <person name="Kisaki G."/>
            <person name="Hamano K."/>
            <person name="Suezawa K."/>
            <person name="Otani M."/>
            <person name="Fukuda T."/>
            <person name="Manabe T."/>
            <person name="Gomi K."/>
            <person name="Tabuchi M."/>
            <person name="Akimitsu K."/>
            <person name="Kataoka I."/>
        </authorList>
    </citation>
    <scope>NUCLEOTIDE SEQUENCE [LARGE SCALE GENOMIC DNA]</scope>
    <source>
        <strain evidence="2">cv. Fuchu</strain>
    </source>
</reference>
<dbReference type="AlphaFoldDB" id="A0A7J0GAA3"/>
<evidence type="ECO:0000313" key="2">
    <source>
        <dbReference type="Proteomes" id="UP000585474"/>
    </source>
</evidence>
<proteinExistence type="predicted"/>
<dbReference type="Proteomes" id="UP000585474">
    <property type="component" value="Unassembled WGS sequence"/>
</dbReference>
<protein>
    <submittedName>
        <fullName evidence="1">Uncharacterized protein</fullName>
    </submittedName>
</protein>
<name>A0A7J0GAA3_9ERIC</name>
<accession>A0A7J0GAA3</accession>
<dbReference type="EMBL" id="BJWL01000019">
    <property type="protein sequence ID" value="GFZ07681.1"/>
    <property type="molecule type" value="Genomic_DNA"/>
</dbReference>
<keyword evidence="2" id="KW-1185">Reference proteome</keyword>
<evidence type="ECO:0000313" key="1">
    <source>
        <dbReference type="EMBL" id="GFZ07681.1"/>
    </source>
</evidence>